<dbReference type="Pfam" id="PF00460">
    <property type="entry name" value="Flg_bb_rod"/>
    <property type="match status" value="1"/>
</dbReference>
<evidence type="ECO:0000259" key="4">
    <source>
        <dbReference type="Pfam" id="PF06429"/>
    </source>
</evidence>
<feature type="domain" description="Flagellar basal body rod protein N-terminal" evidence="3">
    <location>
        <begin position="12"/>
        <end position="35"/>
    </location>
</feature>
<dbReference type="NCBIfam" id="TIGR03506">
    <property type="entry name" value="FlgEFG_subfam"/>
    <property type="match status" value="1"/>
</dbReference>
<dbReference type="InterPro" id="IPR010930">
    <property type="entry name" value="Flg_bb/hook_C_dom"/>
</dbReference>
<dbReference type="AlphaFoldDB" id="A0A6A7K614"/>
<evidence type="ECO:0000259" key="3">
    <source>
        <dbReference type="Pfam" id="PF00460"/>
    </source>
</evidence>
<dbReference type="InterPro" id="IPR053967">
    <property type="entry name" value="LlgE_F_G-like_D1"/>
</dbReference>
<dbReference type="EMBL" id="WHNX01000004">
    <property type="protein sequence ID" value="MPW24815.1"/>
    <property type="molecule type" value="Genomic_DNA"/>
</dbReference>
<gene>
    <name evidence="6" type="ORF">GC105_03290</name>
</gene>
<dbReference type="GO" id="GO:0009425">
    <property type="term" value="C:bacterial-type flagellum basal body"/>
    <property type="evidence" value="ECO:0007669"/>
    <property type="project" value="UniProtKB-SubCell"/>
</dbReference>
<reference evidence="6 7" key="1">
    <citation type="submission" date="2019-10" db="EMBL/GenBank/DDBJ databases">
        <title>Alkalibaculum tamaniensis sp.nov., a new alkaliphilic acetogen, isolated on methoxylated aromatics from a mud volcano.</title>
        <authorList>
            <person name="Khomyakova M.A."/>
            <person name="Merkel A.Y."/>
            <person name="Bonch-Osmolovskaya E.A."/>
            <person name="Slobodkin A.I."/>
        </authorList>
    </citation>
    <scope>NUCLEOTIDE SEQUENCE [LARGE SCALE GENOMIC DNA]</scope>
    <source>
        <strain evidence="6 7">M08DMB</strain>
    </source>
</reference>
<dbReference type="Pfam" id="PF22692">
    <property type="entry name" value="LlgE_F_G_D1"/>
    <property type="match status" value="1"/>
</dbReference>
<dbReference type="RefSeq" id="WP_152801661.1">
    <property type="nucleotide sequence ID" value="NZ_WHNX01000004.1"/>
</dbReference>
<dbReference type="PANTHER" id="PTHR30435:SF19">
    <property type="entry name" value="FLAGELLAR BASAL-BODY ROD PROTEIN FLGG"/>
    <property type="match status" value="1"/>
</dbReference>
<feature type="domain" description="Flagellar basal-body/hook protein C-terminal" evidence="4">
    <location>
        <begin position="202"/>
        <end position="246"/>
    </location>
</feature>
<dbReference type="InterPro" id="IPR020013">
    <property type="entry name" value="Flagellar_FlgE/F/G"/>
</dbReference>
<protein>
    <submittedName>
        <fullName evidence="6">Flagellar hook-basal body complex protein</fullName>
    </submittedName>
</protein>
<dbReference type="Proteomes" id="UP000440004">
    <property type="component" value="Unassembled WGS sequence"/>
</dbReference>
<keyword evidence="6" id="KW-0969">Cilium</keyword>
<feature type="domain" description="Flagellar hook protein FlgE/F/G-like D1" evidence="5">
    <location>
        <begin position="95"/>
        <end position="162"/>
    </location>
</feature>
<keyword evidence="6" id="KW-0966">Cell projection</keyword>
<comment type="subcellular location">
    <subcellularLocation>
        <location evidence="2">Bacterial flagellum basal body</location>
    </subcellularLocation>
</comment>
<evidence type="ECO:0000313" key="6">
    <source>
        <dbReference type="EMBL" id="MPW24815.1"/>
    </source>
</evidence>
<organism evidence="6 7">
    <name type="scientific">Alkalibaculum sporogenes</name>
    <dbReference type="NCBI Taxonomy" id="2655001"/>
    <lineage>
        <taxon>Bacteria</taxon>
        <taxon>Bacillati</taxon>
        <taxon>Bacillota</taxon>
        <taxon>Clostridia</taxon>
        <taxon>Eubacteriales</taxon>
        <taxon>Eubacteriaceae</taxon>
        <taxon>Alkalibaculum</taxon>
    </lineage>
</organism>
<evidence type="ECO:0000259" key="5">
    <source>
        <dbReference type="Pfam" id="PF22692"/>
    </source>
</evidence>
<evidence type="ECO:0000313" key="7">
    <source>
        <dbReference type="Proteomes" id="UP000440004"/>
    </source>
</evidence>
<comment type="caution">
    <text evidence="6">The sequence shown here is derived from an EMBL/GenBank/DDBJ whole genome shotgun (WGS) entry which is preliminary data.</text>
</comment>
<name>A0A6A7K614_9FIRM</name>
<keyword evidence="6" id="KW-0282">Flagellum</keyword>
<evidence type="ECO:0000256" key="1">
    <source>
        <dbReference type="ARBA" id="ARBA00009677"/>
    </source>
</evidence>
<dbReference type="InterPro" id="IPR001444">
    <property type="entry name" value="Flag_bb_rod_N"/>
</dbReference>
<dbReference type="InterPro" id="IPR037925">
    <property type="entry name" value="FlgE/F/G-like"/>
</dbReference>
<dbReference type="SUPFAM" id="SSF117143">
    <property type="entry name" value="Flagellar hook protein flgE"/>
    <property type="match status" value="1"/>
</dbReference>
<sequence length="251" mass="28249">MIRSLYTVNRNMNILQKKQENNSANIANVNTPGYKFQDIVQSTLEPSVMVNYAGGREMNQRRQLGDFVFGNQIDEVYRNFEQGNLSQSDRDTDLAIVGNGFFTVEMNNGQVAFTRNGNFRINDQNELVTMEGYRVMGVNDNGQTSYITVNNDNLNVDNTGRIAGQNLSILISDFADYTNLNNIGSTLFISEQGQNIIQGELRQGYLEMSNVKVADEMVKMIQISREFESNQKLLHTADSTLSKAVNEIGRV</sequence>
<keyword evidence="7" id="KW-1185">Reference proteome</keyword>
<keyword evidence="2" id="KW-0975">Bacterial flagellum</keyword>
<comment type="similarity">
    <text evidence="1 2">Belongs to the flagella basal body rod proteins family.</text>
</comment>
<dbReference type="Pfam" id="PF06429">
    <property type="entry name" value="Flg_bbr_C"/>
    <property type="match status" value="1"/>
</dbReference>
<accession>A0A6A7K614</accession>
<evidence type="ECO:0000256" key="2">
    <source>
        <dbReference type="RuleBase" id="RU362116"/>
    </source>
</evidence>
<proteinExistence type="inferred from homology"/>
<dbReference type="GO" id="GO:0071978">
    <property type="term" value="P:bacterial-type flagellum-dependent swarming motility"/>
    <property type="evidence" value="ECO:0007669"/>
    <property type="project" value="TreeGrafter"/>
</dbReference>
<dbReference type="PANTHER" id="PTHR30435">
    <property type="entry name" value="FLAGELLAR PROTEIN"/>
    <property type="match status" value="1"/>
</dbReference>